<keyword evidence="3 5" id="KW-0697">Rotamase</keyword>
<organism evidence="8 9">
    <name type="scientific">Prunus armeniaca</name>
    <name type="common">Apricot</name>
    <name type="synonym">Armeniaca vulgaris</name>
    <dbReference type="NCBI Taxonomy" id="36596"/>
    <lineage>
        <taxon>Eukaryota</taxon>
        <taxon>Viridiplantae</taxon>
        <taxon>Streptophyta</taxon>
        <taxon>Embryophyta</taxon>
        <taxon>Tracheophyta</taxon>
        <taxon>Spermatophyta</taxon>
        <taxon>Magnoliopsida</taxon>
        <taxon>eudicotyledons</taxon>
        <taxon>Gunneridae</taxon>
        <taxon>Pentapetalae</taxon>
        <taxon>rosids</taxon>
        <taxon>fabids</taxon>
        <taxon>Rosales</taxon>
        <taxon>Rosaceae</taxon>
        <taxon>Amygdaloideae</taxon>
        <taxon>Amygdaleae</taxon>
        <taxon>Prunus</taxon>
    </lineage>
</organism>
<protein>
    <recommendedName>
        <fullName evidence="2 5">peptidylprolyl isomerase</fullName>
        <ecNumber evidence="2 5">5.2.1.8</ecNumber>
    </recommendedName>
</protein>
<dbReference type="EMBL" id="CAEKDK010000002">
    <property type="protein sequence ID" value="CAB4269759.1"/>
    <property type="molecule type" value="Genomic_DNA"/>
</dbReference>
<evidence type="ECO:0000256" key="5">
    <source>
        <dbReference type="PROSITE-ProRule" id="PRU00277"/>
    </source>
</evidence>
<dbReference type="PROSITE" id="PS50059">
    <property type="entry name" value="FKBP_PPIASE"/>
    <property type="match status" value="1"/>
</dbReference>
<dbReference type="Proteomes" id="UP000507222">
    <property type="component" value="Unassembled WGS sequence"/>
</dbReference>
<comment type="catalytic activity">
    <reaction evidence="1 5">
        <text>[protein]-peptidylproline (omega=180) = [protein]-peptidylproline (omega=0)</text>
        <dbReference type="Rhea" id="RHEA:16237"/>
        <dbReference type="Rhea" id="RHEA-COMP:10747"/>
        <dbReference type="Rhea" id="RHEA-COMP:10748"/>
        <dbReference type="ChEBI" id="CHEBI:83833"/>
        <dbReference type="ChEBI" id="CHEBI:83834"/>
        <dbReference type="EC" id="5.2.1.8"/>
    </reaction>
</comment>
<accession>A0A6J5U0R6</accession>
<gene>
    <name evidence="8" type="ORF">CURHAP_LOCUS15549</name>
</gene>
<dbReference type="AlphaFoldDB" id="A0A6J5U0R6"/>
<dbReference type="PANTHER" id="PTHR43811:SF48">
    <property type="entry name" value="PEPTIDYL-PROLYL CIS-TRANS ISOMERASE FKBP43"/>
    <property type="match status" value="1"/>
</dbReference>
<name>A0A6J5U0R6_PRUAR</name>
<dbReference type="SUPFAM" id="SSF54534">
    <property type="entry name" value="FKBP-like"/>
    <property type="match status" value="1"/>
</dbReference>
<evidence type="ECO:0000256" key="6">
    <source>
        <dbReference type="SAM" id="MobiDB-lite"/>
    </source>
</evidence>
<keyword evidence="4 5" id="KW-0413">Isomerase</keyword>
<dbReference type="PANTHER" id="PTHR43811">
    <property type="entry name" value="FKBP-TYPE PEPTIDYL-PROLYL CIS-TRANS ISOMERASE FKPA"/>
    <property type="match status" value="1"/>
</dbReference>
<reference evidence="8 9" key="1">
    <citation type="submission" date="2020-05" db="EMBL/GenBank/DDBJ databases">
        <authorList>
            <person name="Campoy J."/>
            <person name="Schneeberger K."/>
            <person name="Spophaly S."/>
        </authorList>
    </citation>
    <scope>NUCLEOTIDE SEQUENCE [LARGE SCALE GENOMIC DNA]</scope>
    <source>
        <strain evidence="8">PruArmRojPasFocal</strain>
    </source>
</reference>
<feature type="compositionally biased region" description="Basic and acidic residues" evidence="6">
    <location>
        <begin position="90"/>
        <end position="106"/>
    </location>
</feature>
<evidence type="ECO:0000256" key="2">
    <source>
        <dbReference type="ARBA" id="ARBA00013194"/>
    </source>
</evidence>
<evidence type="ECO:0000256" key="3">
    <source>
        <dbReference type="ARBA" id="ARBA00023110"/>
    </source>
</evidence>
<dbReference type="Gene3D" id="3.10.50.40">
    <property type="match status" value="1"/>
</dbReference>
<dbReference type="InterPro" id="IPR001179">
    <property type="entry name" value="PPIase_FKBP_dom"/>
</dbReference>
<dbReference type="InterPro" id="IPR046357">
    <property type="entry name" value="PPIase_dom_sf"/>
</dbReference>
<proteinExistence type="predicted"/>
<evidence type="ECO:0000313" key="9">
    <source>
        <dbReference type="Proteomes" id="UP000507222"/>
    </source>
</evidence>
<feature type="region of interest" description="Disordered" evidence="6">
    <location>
        <begin position="1"/>
        <end position="146"/>
    </location>
</feature>
<dbReference type="Pfam" id="PF00254">
    <property type="entry name" value="FKBP_C"/>
    <property type="match status" value="1"/>
</dbReference>
<evidence type="ECO:0000256" key="1">
    <source>
        <dbReference type="ARBA" id="ARBA00000971"/>
    </source>
</evidence>
<dbReference type="GO" id="GO:0003755">
    <property type="term" value="F:peptidyl-prolyl cis-trans isomerase activity"/>
    <property type="evidence" value="ECO:0007669"/>
    <property type="project" value="UniProtKB-KW"/>
</dbReference>
<evidence type="ECO:0000259" key="7">
    <source>
        <dbReference type="PROSITE" id="PS50059"/>
    </source>
</evidence>
<dbReference type="EC" id="5.2.1.8" evidence="2 5"/>
<feature type="domain" description="PPIase FKBP-type" evidence="7">
    <location>
        <begin position="155"/>
        <end position="243"/>
    </location>
</feature>
<evidence type="ECO:0000313" key="8">
    <source>
        <dbReference type="EMBL" id="CAB4269759.1"/>
    </source>
</evidence>
<sequence length="243" mass="26813">MLLICPSSKAKVPDNFSKPLTEVIPENGERPKKKRKKRVEEKTCEVVSTNPDNVVKEDKGQQDESKGDMCQDLPVRSEQNQKSARMGESSGHDSDRFVDGQSDEKKVKKKKKSKTQAHGEAVNTDDLPSGLSIEELESGKPDGKIATSGKKARLFESISVHYVGKFEREWKSIDSTVGSAPSKFRLGQGKVIDGWDVGLDGMQVGEKRRLVIPPSMGFGSNGDGKDVPPNSWLVYDVELLKVR</sequence>
<evidence type="ECO:0000256" key="4">
    <source>
        <dbReference type="ARBA" id="ARBA00023235"/>
    </source>
</evidence>
<feature type="compositionally biased region" description="Basic and acidic residues" evidence="6">
    <location>
        <begin position="54"/>
        <end position="69"/>
    </location>
</feature>